<evidence type="ECO:0000256" key="2">
    <source>
        <dbReference type="ARBA" id="ARBA00023002"/>
    </source>
</evidence>
<dbReference type="InterPro" id="IPR029510">
    <property type="entry name" value="Ald_DH_CS_GLU"/>
</dbReference>
<dbReference type="FunFam" id="3.40.605.10:FF:000007">
    <property type="entry name" value="NAD/NADP-dependent betaine aldehyde dehydrogenase"/>
    <property type="match status" value="1"/>
</dbReference>
<dbReference type="NCBIfam" id="TIGR04284">
    <property type="entry name" value="aldehy_Rv0768"/>
    <property type="match status" value="1"/>
</dbReference>
<dbReference type="SUPFAM" id="SSF53720">
    <property type="entry name" value="ALDH-like"/>
    <property type="match status" value="1"/>
</dbReference>
<comment type="caution">
    <text evidence="6">The sequence shown here is derived from an EMBL/GenBank/DDBJ whole genome shotgun (WGS) entry which is preliminary data.</text>
</comment>
<proteinExistence type="inferred from homology"/>
<dbReference type="CDD" id="cd07089">
    <property type="entry name" value="ALDH_CddD-AldA-like"/>
    <property type="match status" value="1"/>
</dbReference>
<keyword evidence="7" id="KW-1185">Reference proteome</keyword>
<dbReference type="InterPro" id="IPR016163">
    <property type="entry name" value="Ald_DH_C"/>
</dbReference>
<dbReference type="STRING" id="153971.AWC19_08855"/>
<evidence type="ECO:0000256" key="3">
    <source>
        <dbReference type="PROSITE-ProRule" id="PRU10007"/>
    </source>
</evidence>
<dbReference type="EMBL" id="LQPJ01000101">
    <property type="protein sequence ID" value="ORW24606.1"/>
    <property type="molecule type" value="Genomic_DNA"/>
</dbReference>
<dbReference type="Proteomes" id="UP000193529">
    <property type="component" value="Unassembled WGS sequence"/>
</dbReference>
<dbReference type="InterPro" id="IPR026460">
    <property type="entry name" value="Aldehyde_dehydrogenase_Rv0768"/>
</dbReference>
<dbReference type="Pfam" id="PF00171">
    <property type="entry name" value="Aldedh"/>
    <property type="match status" value="1"/>
</dbReference>
<evidence type="ECO:0000256" key="4">
    <source>
        <dbReference type="RuleBase" id="RU003345"/>
    </source>
</evidence>
<dbReference type="Gene3D" id="3.40.605.10">
    <property type="entry name" value="Aldehyde Dehydrogenase, Chain A, domain 1"/>
    <property type="match status" value="1"/>
</dbReference>
<dbReference type="AlphaFoldDB" id="A0A1X1ZML6"/>
<dbReference type="InterPro" id="IPR016162">
    <property type="entry name" value="Ald_DH_N"/>
</dbReference>
<feature type="domain" description="Aldehyde dehydrogenase" evidence="5">
    <location>
        <begin position="25"/>
        <end position="486"/>
    </location>
</feature>
<evidence type="ECO:0000313" key="6">
    <source>
        <dbReference type="EMBL" id="ORW24606.1"/>
    </source>
</evidence>
<dbReference type="RefSeq" id="WP_085078546.1">
    <property type="nucleotide sequence ID" value="NZ_JACKRZ010000306.1"/>
</dbReference>
<dbReference type="PANTHER" id="PTHR42804">
    <property type="entry name" value="ALDEHYDE DEHYDROGENASE"/>
    <property type="match status" value="1"/>
</dbReference>
<evidence type="ECO:0000313" key="7">
    <source>
        <dbReference type="Proteomes" id="UP000193529"/>
    </source>
</evidence>
<comment type="similarity">
    <text evidence="1 4">Belongs to the aldehyde dehydrogenase family.</text>
</comment>
<dbReference type="InterPro" id="IPR016161">
    <property type="entry name" value="Ald_DH/histidinol_DH"/>
</dbReference>
<dbReference type="OrthoDB" id="6882680at2"/>
<accession>A0A1X1ZML6</accession>
<evidence type="ECO:0000259" key="5">
    <source>
        <dbReference type="Pfam" id="PF00171"/>
    </source>
</evidence>
<dbReference type="Gene3D" id="3.40.309.10">
    <property type="entry name" value="Aldehyde Dehydrogenase, Chain A, domain 2"/>
    <property type="match status" value="1"/>
</dbReference>
<dbReference type="PANTHER" id="PTHR42804:SF1">
    <property type="entry name" value="ALDEHYDE DEHYDROGENASE-RELATED"/>
    <property type="match status" value="1"/>
</dbReference>
<feature type="active site" evidence="3">
    <location>
        <position position="262"/>
    </location>
</feature>
<protein>
    <submittedName>
        <fullName evidence="6">Aldehyde dehydrogenase</fullName>
    </submittedName>
</protein>
<dbReference type="InterPro" id="IPR015590">
    <property type="entry name" value="Aldehyde_DH_dom"/>
</dbReference>
<keyword evidence="2 4" id="KW-0560">Oxidoreductase</keyword>
<evidence type="ECO:0000256" key="1">
    <source>
        <dbReference type="ARBA" id="ARBA00009986"/>
    </source>
</evidence>
<dbReference type="GO" id="GO:0016620">
    <property type="term" value="F:oxidoreductase activity, acting on the aldehyde or oxo group of donors, NAD or NADP as acceptor"/>
    <property type="evidence" value="ECO:0007669"/>
    <property type="project" value="InterPro"/>
</dbReference>
<reference evidence="6 7" key="1">
    <citation type="submission" date="2016-01" db="EMBL/GenBank/DDBJ databases">
        <title>The new phylogeny of the genus Mycobacterium.</title>
        <authorList>
            <person name="Tarcisio F."/>
            <person name="Conor M."/>
            <person name="Antonella G."/>
            <person name="Elisabetta G."/>
            <person name="Giulia F.S."/>
            <person name="Sara T."/>
            <person name="Anna F."/>
            <person name="Clotilde B."/>
            <person name="Roberto B."/>
            <person name="Veronica D.S."/>
            <person name="Fabio R."/>
            <person name="Monica P."/>
            <person name="Olivier J."/>
            <person name="Enrico T."/>
            <person name="Nicola S."/>
        </authorList>
    </citation>
    <scope>NUCLEOTIDE SEQUENCE [LARGE SCALE GENOMIC DNA]</scope>
    <source>
        <strain evidence="6 7">DSM 44572</strain>
    </source>
</reference>
<sequence>MTQRTLLADGASALFIDGKMSPGSAGTFPTVNPATEEVLGVAADADAADMSRAIEAARRAFDDTDWSRNTELRVRCVRQLRDAMQAHTEQLREITIAEVGAPRMLTAAAQLEGPVADLSFSADTAESYAWNTDLGEASPMGIPTRRTLAREAMGVVGAITPWNFPHQINLAKLGPALAAGNTVVLKPAPDTPWCAAVLGELIAEHTDFPPGVVNIVTSSDHGVGALLAKDPRVDMVSFTGSTATGRSVMADAASTIKKVFLELGGKSAFVVLDDADLAGACSMSAFTASMHAGQGCAITTRLVVPRAKYDEAVAIAAGTMGSIKPGDPNDPGTVCGPVISARQRDRVQGYLDLAIAEGGTFACGGGRPADRAAGFFIEPTVIAGLTNDARPAREEIFGPVLTVIAHDGDDDALRIANDSPYGLSGTVFSADPERAASFASRLRVGTVNVNGGVWYSADAPFGGYKQSGNGREMGLLGFEEYLEAKLIATAVNS</sequence>
<name>A0A1X1ZML6_9MYCO</name>
<gene>
    <name evidence="6" type="ORF">AWC19_08855</name>
</gene>
<dbReference type="PROSITE" id="PS00687">
    <property type="entry name" value="ALDEHYDE_DEHYDR_GLU"/>
    <property type="match status" value="1"/>
</dbReference>
<organism evidence="6 7">
    <name type="scientific">Mycobacterium palustre</name>
    <dbReference type="NCBI Taxonomy" id="153971"/>
    <lineage>
        <taxon>Bacteria</taxon>
        <taxon>Bacillati</taxon>
        <taxon>Actinomycetota</taxon>
        <taxon>Actinomycetes</taxon>
        <taxon>Mycobacteriales</taxon>
        <taxon>Mycobacteriaceae</taxon>
        <taxon>Mycobacterium</taxon>
        <taxon>Mycobacterium simiae complex</taxon>
    </lineage>
</organism>